<proteinExistence type="predicted"/>
<dbReference type="Gene3D" id="1.10.443.10">
    <property type="entry name" value="Intergrase catalytic core"/>
    <property type="match status" value="1"/>
</dbReference>
<comment type="caution">
    <text evidence="2">The sequence shown here is derived from an EMBL/GenBank/DDBJ whole genome shotgun (WGS) entry which is preliminary data.</text>
</comment>
<dbReference type="SUPFAM" id="SSF56349">
    <property type="entry name" value="DNA breaking-rejoining enzymes"/>
    <property type="match status" value="1"/>
</dbReference>
<name>A0ABP4RQZ5_9ACTN</name>
<accession>A0ABP4RQZ5</accession>
<reference evidence="3" key="1">
    <citation type="journal article" date="2019" name="Int. J. Syst. Evol. Microbiol.">
        <title>The Global Catalogue of Microorganisms (GCM) 10K type strain sequencing project: providing services to taxonomists for standard genome sequencing and annotation.</title>
        <authorList>
            <consortium name="The Broad Institute Genomics Platform"/>
            <consortium name="The Broad Institute Genome Sequencing Center for Infectious Disease"/>
            <person name="Wu L."/>
            <person name="Ma J."/>
        </authorList>
    </citation>
    <scope>NUCLEOTIDE SEQUENCE [LARGE SCALE GENOMIC DNA]</scope>
    <source>
        <strain evidence="3">JCM 14306</strain>
    </source>
</reference>
<dbReference type="InterPro" id="IPR011010">
    <property type="entry name" value="DNA_brk_join_enz"/>
</dbReference>
<gene>
    <name evidence="2" type="ORF">GCM10009744_59340</name>
</gene>
<organism evidence="2 3">
    <name type="scientific">Kribbella alba</name>
    <dbReference type="NCBI Taxonomy" id="190197"/>
    <lineage>
        <taxon>Bacteria</taxon>
        <taxon>Bacillati</taxon>
        <taxon>Actinomycetota</taxon>
        <taxon>Actinomycetes</taxon>
        <taxon>Propionibacteriales</taxon>
        <taxon>Kribbellaceae</taxon>
        <taxon>Kribbella</taxon>
    </lineage>
</organism>
<protein>
    <recommendedName>
        <fullName evidence="4">Tyr recombinase domain-containing protein</fullName>
    </recommendedName>
</protein>
<evidence type="ECO:0000313" key="3">
    <source>
        <dbReference type="Proteomes" id="UP001501319"/>
    </source>
</evidence>
<evidence type="ECO:0008006" key="4">
    <source>
        <dbReference type="Google" id="ProtNLM"/>
    </source>
</evidence>
<evidence type="ECO:0000313" key="2">
    <source>
        <dbReference type="EMBL" id="GAA1658246.1"/>
    </source>
</evidence>
<keyword evidence="3" id="KW-1185">Reference proteome</keyword>
<dbReference type="Proteomes" id="UP001501319">
    <property type="component" value="Unassembled WGS sequence"/>
</dbReference>
<sequence length="196" mass="21429">MPDPTTAPEVCAARPSVLGPYSRGMHTRWFERPEGDALVLHKTPRLACWKTRRKPPHALSTEEREQWFELLSQDVRAVRADLVDLCNFTLATGERIGETLAIRWADVSRDTCEVNCSHQIQRRKGHGLVRVRVKSEAGDRVLLLRSGRSTCCAPDGGMGTAGGGLSVCAHGRHRDGLPRSVVDRLGADGLGCPTVG</sequence>
<keyword evidence="1" id="KW-0233">DNA recombination</keyword>
<dbReference type="InterPro" id="IPR013762">
    <property type="entry name" value="Integrase-like_cat_sf"/>
</dbReference>
<evidence type="ECO:0000256" key="1">
    <source>
        <dbReference type="ARBA" id="ARBA00023172"/>
    </source>
</evidence>
<dbReference type="EMBL" id="BAAANE010000011">
    <property type="protein sequence ID" value="GAA1658246.1"/>
    <property type="molecule type" value="Genomic_DNA"/>
</dbReference>